<evidence type="ECO:0000256" key="1">
    <source>
        <dbReference type="SAM" id="Phobius"/>
    </source>
</evidence>
<name>A0ABV0BFE7_9SPHN</name>
<dbReference type="EMBL" id="JBDIZK010000013">
    <property type="protein sequence ID" value="MEN3749351.1"/>
    <property type="molecule type" value="Genomic_DNA"/>
</dbReference>
<keyword evidence="3" id="KW-1185">Reference proteome</keyword>
<proteinExistence type="predicted"/>
<keyword evidence="1" id="KW-0812">Transmembrane</keyword>
<dbReference type="RefSeq" id="WP_346248393.1">
    <property type="nucleotide sequence ID" value="NZ_JBDIZK010000013.1"/>
</dbReference>
<comment type="caution">
    <text evidence="2">The sequence shown here is derived from an EMBL/GenBank/DDBJ whole genome shotgun (WGS) entry which is preliminary data.</text>
</comment>
<protein>
    <submittedName>
        <fullName evidence="2">Uncharacterized protein</fullName>
    </submittedName>
</protein>
<keyword evidence="1" id="KW-0472">Membrane</keyword>
<gene>
    <name evidence="2" type="ORF">TPR58_19410</name>
</gene>
<reference evidence="2 3" key="1">
    <citation type="submission" date="2024-05" db="EMBL/GenBank/DDBJ databases">
        <title>Sphingomonas sp. HF-S3 16S ribosomal RNA gene Genome sequencing and assembly.</title>
        <authorList>
            <person name="Lee H."/>
        </authorList>
    </citation>
    <scope>NUCLEOTIDE SEQUENCE [LARGE SCALE GENOMIC DNA]</scope>
    <source>
        <strain evidence="2 3">HF-S3</strain>
    </source>
</reference>
<keyword evidence="1" id="KW-1133">Transmembrane helix</keyword>
<evidence type="ECO:0000313" key="2">
    <source>
        <dbReference type="EMBL" id="MEN3749351.1"/>
    </source>
</evidence>
<evidence type="ECO:0000313" key="3">
    <source>
        <dbReference type="Proteomes" id="UP001427805"/>
    </source>
</evidence>
<feature type="transmembrane region" description="Helical" evidence="1">
    <location>
        <begin position="12"/>
        <end position="35"/>
    </location>
</feature>
<accession>A0ABV0BFE7</accession>
<dbReference type="Proteomes" id="UP001427805">
    <property type="component" value="Unassembled WGS sequence"/>
</dbReference>
<sequence length="261" mass="28096">MRHQGERSGISSGSVILGVAILFLVLVGGAGIFYWQQSQVAKRSTPEAVTNEMLGDRTFGRMFRTLQKTHPTDFADLVSRMSELRSQGAPESQVLAQGRQMMAAKSTAMTKTLPQAPAKELAAFRDGQVAVIESLQRHDVDQCARFTMTGLTIDQVDDAATRPLLIDSAITVFEASAAARDRPANRKFTGQLSDADSLALAQALRKQGMTDADLQAFVTPGALIKAPAAQQCSIGLHLWRGISTLESEQAGRITAQILALI</sequence>
<organism evidence="2 3">
    <name type="scientific">Sphingomonas rustica</name>
    <dbReference type="NCBI Taxonomy" id="3103142"/>
    <lineage>
        <taxon>Bacteria</taxon>
        <taxon>Pseudomonadati</taxon>
        <taxon>Pseudomonadota</taxon>
        <taxon>Alphaproteobacteria</taxon>
        <taxon>Sphingomonadales</taxon>
        <taxon>Sphingomonadaceae</taxon>
        <taxon>Sphingomonas</taxon>
    </lineage>
</organism>